<sequence length="265" mass="27783">MCTGAPGGRRISARSALTSCPGMSAMRPTEKKRFMRDLPSIPSLKAGLAAGLSMALALLLPSMGLAQETAEATGAAAASGGLLFWEYIPVGFRHILPLGIDHILFVLGLFFLSTKLKPLLWQVTAFTVAHSITLALAATGYVSAPPQIIEPLIAASITFVAIENIVIQRLTPWRPVIVFAFGLLHGLGFASVLGEFGLPQGGLLPAILGFNVGVELGQLTVIAAAFLAVGLWFGGKAWYRRLIATPASVAIAVTGTIWVVQRVAG</sequence>
<feature type="transmembrane region" description="Helical" evidence="1">
    <location>
        <begin position="119"/>
        <end position="142"/>
    </location>
</feature>
<dbReference type="InterPro" id="IPR032809">
    <property type="entry name" value="Put_HupE_UreJ"/>
</dbReference>
<dbReference type="EMBL" id="JAAGAB010000002">
    <property type="protein sequence ID" value="NDV00894.1"/>
    <property type="molecule type" value="Genomic_DNA"/>
</dbReference>
<keyword evidence="1" id="KW-0472">Membrane</keyword>
<feature type="transmembrane region" description="Helical" evidence="1">
    <location>
        <begin position="90"/>
        <end position="112"/>
    </location>
</feature>
<feature type="transmembrane region" description="Helical" evidence="1">
    <location>
        <begin position="242"/>
        <end position="260"/>
    </location>
</feature>
<keyword evidence="1" id="KW-0812">Transmembrane</keyword>
<keyword evidence="3" id="KW-1185">Reference proteome</keyword>
<feature type="transmembrane region" description="Helical" evidence="1">
    <location>
        <begin position="148"/>
        <end position="167"/>
    </location>
</feature>
<name>A0A6B2JXB4_9RHOB</name>
<evidence type="ECO:0000313" key="3">
    <source>
        <dbReference type="Proteomes" id="UP000474757"/>
    </source>
</evidence>
<evidence type="ECO:0000256" key="1">
    <source>
        <dbReference type="SAM" id="Phobius"/>
    </source>
</evidence>
<proteinExistence type="predicted"/>
<organism evidence="2 3">
    <name type="scientific">Pseudoroseicyclus tamaricis</name>
    <dbReference type="NCBI Taxonomy" id="2705421"/>
    <lineage>
        <taxon>Bacteria</taxon>
        <taxon>Pseudomonadati</taxon>
        <taxon>Pseudomonadota</taxon>
        <taxon>Alphaproteobacteria</taxon>
        <taxon>Rhodobacterales</taxon>
        <taxon>Paracoccaceae</taxon>
        <taxon>Pseudoroseicyclus</taxon>
    </lineage>
</organism>
<gene>
    <name evidence="2" type="ORF">GZA08_07920</name>
</gene>
<accession>A0A6B2JXB4</accession>
<comment type="caution">
    <text evidence="2">The sequence shown here is derived from an EMBL/GenBank/DDBJ whole genome shotgun (WGS) entry which is preliminary data.</text>
</comment>
<keyword evidence="1" id="KW-1133">Transmembrane helix</keyword>
<evidence type="ECO:0000313" key="2">
    <source>
        <dbReference type="EMBL" id="NDV00894.1"/>
    </source>
</evidence>
<feature type="transmembrane region" description="Helical" evidence="1">
    <location>
        <begin position="216"/>
        <end position="235"/>
    </location>
</feature>
<feature type="transmembrane region" description="Helical" evidence="1">
    <location>
        <begin position="176"/>
        <end position="196"/>
    </location>
</feature>
<dbReference type="AlphaFoldDB" id="A0A6B2JXB4"/>
<protein>
    <submittedName>
        <fullName evidence="2">HupE/UreJ family protein</fullName>
    </submittedName>
</protein>
<dbReference type="Pfam" id="PF13795">
    <property type="entry name" value="HupE_UreJ_2"/>
    <property type="match status" value="1"/>
</dbReference>
<dbReference type="Proteomes" id="UP000474757">
    <property type="component" value="Unassembled WGS sequence"/>
</dbReference>
<reference evidence="2 3" key="1">
    <citation type="submission" date="2020-02" db="EMBL/GenBank/DDBJ databases">
        <title>Pseudoroseicyclus tamarix, sp. nov., isolated from offshore sediment of a Tamarix chinensis forest.</title>
        <authorList>
            <person name="Gai Y."/>
        </authorList>
    </citation>
    <scope>NUCLEOTIDE SEQUENCE [LARGE SCALE GENOMIC DNA]</scope>
    <source>
        <strain evidence="2 3">CLL3-39</strain>
    </source>
</reference>